<protein>
    <submittedName>
        <fullName evidence="1">Uncharacterized protein</fullName>
    </submittedName>
</protein>
<sequence>MKVTSIYAMGDPGVAKSQLYPSLIVWQQDCWICQKHLLTKQQFGRRVQIATDQIFRDMISELNSRTIKRADAQERCLPRIQP</sequence>
<organism evidence="1 2">
    <name type="scientific">Caerostris extrusa</name>
    <name type="common">Bark spider</name>
    <name type="synonym">Caerostris bankana</name>
    <dbReference type="NCBI Taxonomy" id="172846"/>
    <lineage>
        <taxon>Eukaryota</taxon>
        <taxon>Metazoa</taxon>
        <taxon>Ecdysozoa</taxon>
        <taxon>Arthropoda</taxon>
        <taxon>Chelicerata</taxon>
        <taxon>Arachnida</taxon>
        <taxon>Araneae</taxon>
        <taxon>Araneomorphae</taxon>
        <taxon>Entelegynae</taxon>
        <taxon>Araneoidea</taxon>
        <taxon>Araneidae</taxon>
        <taxon>Caerostris</taxon>
    </lineage>
</organism>
<comment type="caution">
    <text evidence="1">The sequence shown here is derived from an EMBL/GenBank/DDBJ whole genome shotgun (WGS) entry which is preliminary data.</text>
</comment>
<dbReference type="EMBL" id="BPLR01002570">
    <property type="protein sequence ID" value="GIX75231.1"/>
    <property type="molecule type" value="Genomic_DNA"/>
</dbReference>
<accession>A0AAV4MTB4</accession>
<dbReference type="AlphaFoldDB" id="A0AAV4MTB4"/>
<keyword evidence="2" id="KW-1185">Reference proteome</keyword>
<gene>
    <name evidence="1" type="ORF">CEXT_120311</name>
</gene>
<name>A0AAV4MTB4_CAEEX</name>
<reference evidence="1 2" key="1">
    <citation type="submission" date="2021-06" db="EMBL/GenBank/DDBJ databases">
        <title>Caerostris extrusa draft genome.</title>
        <authorList>
            <person name="Kono N."/>
            <person name="Arakawa K."/>
        </authorList>
    </citation>
    <scope>NUCLEOTIDE SEQUENCE [LARGE SCALE GENOMIC DNA]</scope>
</reference>
<dbReference type="Proteomes" id="UP001054945">
    <property type="component" value="Unassembled WGS sequence"/>
</dbReference>
<proteinExistence type="predicted"/>
<evidence type="ECO:0000313" key="2">
    <source>
        <dbReference type="Proteomes" id="UP001054945"/>
    </source>
</evidence>
<evidence type="ECO:0000313" key="1">
    <source>
        <dbReference type="EMBL" id="GIX75231.1"/>
    </source>
</evidence>